<dbReference type="InParanoid" id="A0A3Q7IFX7"/>
<feature type="compositionally biased region" description="Polar residues" evidence="1">
    <location>
        <begin position="34"/>
        <end position="48"/>
    </location>
</feature>
<accession>A0A3Q7IFX7</accession>
<evidence type="ECO:0000259" key="2">
    <source>
        <dbReference type="Pfam" id="PF07727"/>
    </source>
</evidence>
<dbReference type="EnsemblPlants" id="Solyc10g047315.1.1">
    <property type="protein sequence ID" value="Solyc10g047315.1.1"/>
    <property type="gene ID" value="Solyc10g047315.1"/>
</dbReference>
<dbReference type="Proteomes" id="UP000004994">
    <property type="component" value="Chromosome 10"/>
</dbReference>
<feature type="compositionally biased region" description="Polar residues" evidence="1">
    <location>
        <begin position="162"/>
        <end position="173"/>
    </location>
</feature>
<feature type="compositionally biased region" description="Polar residues" evidence="1">
    <location>
        <begin position="96"/>
        <end position="105"/>
    </location>
</feature>
<dbReference type="Pfam" id="PF07727">
    <property type="entry name" value="RVT_2"/>
    <property type="match status" value="1"/>
</dbReference>
<dbReference type="PANTHER" id="PTHR34222:SF82">
    <property type="entry name" value="CCHC-TYPE DOMAIN-CONTAINING PROTEIN"/>
    <property type="match status" value="1"/>
</dbReference>
<feature type="compositionally biased region" description="Polar residues" evidence="1">
    <location>
        <begin position="188"/>
        <end position="200"/>
    </location>
</feature>
<organism evidence="3">
    <name type="scientific">Solanum lycopersicum</name>
    <name type="common">Tomato</name>
    <name type="synonym">Lycopersicon esculentum</name>
    <dbReference type="NCBI Taxonomy" id="4081"/>
    <lineage>
        <taxon>Eukaryota</taxon>
        <taxon>Viridiplantae</taxon>
        <taxon>Streptophyta</taxon>
        <taxon>Embryophyta</taxon>
        <taxon>Tracheophyta</taxon>
        <taxon>Spermatophyta</taxon>
        <taxon>Magnoliopsida</taxon>
        <taxon>eudicotyledons</taxon>
        <taxon>Gunneridae</taxon>
        <taxon>Pentapetalae</taxon>
        <taxon>asterids</taxon>
        <taxon>lamiids</taxon>
        <taxon>Solanales</taxon>
        <taxon>Solanaceae</taxon>
        <taxon>Solanoideae</taxon>
        <taxon>Solaneae</taxon>
        <taxon>Solanum</taxon>
        <taxon>Solanum subgen. Lycopersicon</taxon>
    </lineage>
</organism>
<dbReference type="AlphaFoldDB" id="A0A3Q7IFX7"/>
<name>A0A3Q7IFX7_SOLLC</name>
<feature type="region of interest" description="Disordered" evidence="1">
    <location>
        <begin position="90"/>
        <end position="109"/>
    </location>
</feature>
<dbReference type="PANTHER" id="PTHR34222">
    <property type="entry name" value="GAG_PRE-INTEGRS DOMAIN-CONTAINING PROTEIN"/>
    <property type="match status" value="1"/>
</dbReference>
<reference evidence="3" key="2">
    <citation type="submission" date="2019-01" db="UniProtKB">
        <authorList>
            <consortium name="EnsemblPlants"/>
        </authorList>
    </citation>
    <scope>IDENTIFICATION</scope>
    <source>
        <strain evidence="3">cv. Heinz 1706</strain>
    </source>
</reference>
<protein>
    <recommendedName>
        <fullName evidence="2">Reverse transcriptase Ty1/copia-type domain-containing protein</fullName>
    </recommendedName>
</protein>
<feature type="compositionally biased region" description="Low complexity" evidence="1">
    <location>
        <begin position="145"/>
        <end position="160"/>
    </location>
</feature>
<sequence>MMVPLPTLNKAYSLLIERERQCSMTQTSSSNSSELNGVFSTGLNSKPSTAKPRPHFSSSYDPNAICDYCNRTCHTKAICYQLHGYLPGYERRKRGSPNTYQGRGRSNNDRRTYHAAHTAISKSDQFNYSRVWIKGIKVMGIAEGSSSSTSTPRSSTSHPSANLAQDTYSSTDSSPLFLAPSTDSVIPTDLISQPSESTPSVPLIGRSQRSSKPPLWLQDYVASAQLTSTRPLYSIDQYIGNNFNLIQQTKRTLHDKFKMKDLGNLRYFLGIEFARSQEGIVMHQRKYTLEIISEAGLGAAKPTTTPLDPYVHLTTREYDELNGTG</sequence>
<evidence type="ECO:0000313" key="3">
    <source>
        <dbReference type="EnsemblPlants" id="Solyc10g047315.1.1"/>
    </source>
</evidence>
<evidence type="ECO:0000256" key="1">
    <source>
        <dbReference type="SAM" id="MobiDB-lite"/>
    </source>
</evidence>
<dbReference type="InterPro" id="IPR013103">
    <property type="entry name" value="RVT_2"/>
</dbReference>
<feature type="region of interest" description="Disordered" evidence="1">
    <location>
        <begin position="188"/>
        <end position="210"/>
    </location>
</feature>
<keyword evidence="4" id="KW-1185">Reference proteome</keyword>
<feature type="region of interest" description="Disordered" evidence="1">
    <location>
        <begin position="143"/>
        <end position="173"/>
    </location>
</feature>
<evidence type="ECO:0000313" key="4">
    <source>
        <dbReference type="Proteomes" id="UP000004994"/>
    </source>
</evidence>
<feature type="region of interest" description="Disordered" evidence="1">
    <location>
        <begin position="23"/>
        <end position="56"/>
    </location>
</feature>
<proteinExistence type="predicted"/>
<reference evidence="3" key="1">
    <citation type="journal article" date="2012" name="Nature">
        <title>The tomato genome sequence provides insights into fleshy fruit evolution.</title>
        <authorList>
            <consortium name="Tomato Genome Consortium"/>
        </authorList>
    </citation>
    <scope>NUCLEOTIDE SEQUENCE [LARGE SCALE GENOMIC DNA]</scope>
    <source>
        <strain evidence="3">cv. Heinz 1706</strain>
    </source>
</reference>
<feature type="domain" description="Reverse transcriptase Ty1/copia-type" evidence="2">
    <location>
        <begin position="239"/>
        <end position="307"/>
    </location>
</feature>
<dbReference type="Gramene" id="Solyc10g047315.1.1">
    <property type="protein sequence ID" value="Solyc10g047315.1.1"/>
    <property type="gene ID" value="Solyc10g047315.1"/>
</dbReference>